<keyword evidence="3" id="KW-0186">Copper</keyword>
<dbReference type="OrthoDB" id="9792957at2"/>
<dbReference type="GO" id="GO:0004784">
    <property type="term" value="F:superoxide dismutase activity"/>
    <property type="evidence" value="ECO:0007669"/>
    <property type="project" value="UniProtKB-EC"/>
</dbReference>
<evidence type="ECO:0000313" key="6">
    <source>
        <dbReference type="Proteomes" id="UP000198979"/>
    </source>
</evidence>
<keyword evidence="3" id="KW-0862">Zinc</keyword>
<dbReference type="EMBL" id="FOJQ01000007">
    <property type="protein sequence ID" value="SFA43098.1"/>
    <property type="molecule type" value="Genomic_DNA"/>
</dbReference>
<dbReference type="PROSITE" id="PS51257">
    <property type="entry name" value="PROKAR_LIPOPROTEIN"/>
    <property type="match status" value="1"/>
</dbReference>
<dbReference type="PROSITE" id="PS00332">
    <property type="entry name" value="SOD_CU_ZN_2"/>
    <property type="match status" value="1"/>
</dbReference>
<dbReference type="InterPro" id="IPR018152">
    <property type="entry name" value="SOD_Cu/Zn_BS"/>
</dbReference>
<dbReference type="RefSeq" id="WP_091700901.1">
    <property type="nucleotide sequence ID" value="NZ_FOJQ01000007.1"/>
</dbReference>
<evidence type="ECO:0000313" key="5">
    <source>
        <dbReference type="EMBL" id="SFA43098.1"/>
    </source>
</evidence>
<comment type="similarity">
    <text evidence="1 3">Belongs to the Cu-Zn superoxide dismutase family.</text>
</comment>
<feature type="domain" description="Superoxide dismutase copper/zinc binding" evidence="4">
    <location>
        <begin position="37"/>
        <end position="167"/>
    </location>
</feature>
<comment type="cofactor">
    <cofactor evidence="3">
        <name>Cu cation</name>
        <dbReference type="ChEBI" id="CHEBI:23378"/>
    </cofactor>
    <text evidence="3">Binds 1 copper ion per subunit.</text>
</comment>
<protein>
    <recommendedName>
        <fullName evidence="3">Superoxide dismutase [Cu-Zn]</fullName>
        <ecNumber evidence="3">1.15.1.1</ecNumber>
    </recommendedName>
</protein>
<keyword evidence="3" id="KW-0560">Oxidoreductase</keyword>
<dbReference type="Pfam" id="PF00080">
    <property type="entry name" value="Sod_Cu"/>
    <property type="match status" value="1"/>
</dbReference>
<sequence length="170" mass="18122">MRQVIVCIGLLLIGGCVEEQVRHVNVHMINEDGDSLGTISLSQKPKGVELDIDLKGLPPGEHAIHIHDKGACSPPQFQSAGEHFNPEGKKHGLLHPEGAHAGDLPNLIVKEDGTVKVQLMAPNVDLSEEKNGLFTKDGTSIVVHEEKDDGMSQPAGNAGKRIACGVIKKP</sequence>
<dbReference type="AlphaFoldDB" id="A0A1I0SU91"/>
<dbReference type="InterPro" id="IPR024134">
    <property type="entry name" value="SOD_Cu/Zn_/chaperone"/>
</dbReference>
<comment type="catalytic activity">
    <reaction evidence="3">
        <text>2 superoxide + 2 H(+) = H2O2 + O2</text>
        <dbReference type="Rhea" id="RHEA:20696"/>
        <dbReference type="ChEBI" id="CHEBI:15378"/>
        <dbReference type="ChEBI" id="CHEBI:15379"/>
        <dbReference type="ChEBI" id="CHEBI:16240"/>
        <dbReference type="ChEBI" id="CHEBI:18421"/>
        <dbReference type="EC" id="1.15.1.1"/>
    </reaction>
</comment>
<reference evidence="6" key="1">
    <citation type="submission" date="2016-10" db="EMBL/GenBank/DDBJ databases">
        <authorList>
            <person name="Varghese N."/>
            <person name="Submissions S."/>
        </authorList>
    </citation>
    <scope>NUCLEOTIDE SEQUENCE [LARGE SCALE GENOMIC DNA]</scope>
    <source>
        <strain evidence="6">K1</strain>
    </source>
</reference>
<dbReference type="STRING" id="150248.SAMN05216169_100716"/>
<dbReference type="PANTHER" id="PTHR10003">
    <property type="entry name" value="SUPEROXIDE DISMUTASE CU-ZN -RELATED"/>
    <property type="match status" value="1"/>
</dbReference>
<dbReference type="InterPro" id="IPR036423">
    <property type="entry name" value="SOD-like_Cu/Zn_dom_sf"/>
</dbReference>
<dbReference type="SUPFAM" id="SSF49329">
    <property type="entry name" value="Cu,Zn superoxide dismutase-like"/>
    <property type="match status" value="1"/>
</dbReference>
<accession>A0A1I0SU91</accession>
<organism evidence="5 6">
    <name type="scientific">Anoxybacillus pushchinoensis</name>
    <dbReference type="NCBI Taxonomy" id="150248"/>
    <lineage>
        <taxon>Bacteria</taxon>
        <taxon>Bacillati</taxon>
        <taxon>Bacillota</taxon>
        <taxon>Bacilli</taxon>
        <taxon>Bacillales</taxon>
        <taxon>Anoxybacillaceae</taxon>
        <taxon>Anoxybacillus</taxon>
    </lineage>
</organism>
<evidence type="ECO:0000256" key="1">
    <source>
        <dbReference type="ARBA" id="ARBA00010457"/>
    </source>
</evidence>
<dbReference type="EC" id="1.15.1.1" evidence="3"/>
<evidence type="ECO:0000256" key="3">
    <source>
        <dbReference type="RuleBase" id="RU000393"/>
    </source>
</evidence>
<dbReference type="GO" id="GO:0005507">
    <property type="term" value="F:copper ion binding"/>
    <property type="evidence" value="ECO:0007669"/>
    <property type="project" value="InterPro"/>
</dbReference>
<dbReference type="Gene3D" id="2.60.40.200">
    <property type="entry name" value="Superoxide dismutase, copper/zinc binding domain"/>
    <property type="match status" value="1"/>
</dbReference>
<dbReference type="CDD" id="cd00305">
    <property type="entry name" value="Cu-Zn_Superoxide_Dismutase"/>
    <property type="match status" value="1"/>
</dbReference>
<keyword evidence="6" id="KW-1185">Reference proteome</keyword>
<evidence type="ECO:0000259" key="4">
    <source>
        <dbReference type="Pfam" id="PF00080"/>
    </source>
</evidence>
<name>A0A1I0SU91_9BACL</name>
<keyword evidence="3" id="KW-0479">Metal-binding</keyword>
<dbReference type="Proteomes" id="UP000198979">
    <property type="component" value="Unassembled WGS sequence"/>
</dbReference>
<evidence type="ECO:0000256" key="2">
    <source>
        <dbReference type="ARBA" id="ARBA00024900"/>
    </source>
</evidence>
<proteinExistence type="inferred from homology"/>
<comment type="function">
    <text evidence="2">Destroys radicals which are normally produced within the cells and which are toxic to biological systems. May play a role in favoring mycobacterial survival in phagocytes.</text>
</comment>
<gene>
    <name evidence="5" type="ORF">SAMN05216169_100716</name>
</gene>
<dbReference type="InterPro" id="IPR001424">
    <property type="entry name" value="SOD_Cu_Zn_dom"/>
</dbReference>
<comment type="cofactor">
    <cofactor evidence="3">
        <name>Zn(2+)</name>
        <dbReference type="ChEBI" id="CHEBI:29105"/>
    </cofactor>
    <text evidence="3">Binds 1 zinc ion per subunit.</text>
</comment>